<dbReference type="PANTHER" id="PTHR36842:SF1">
    <property type="entry name" value="PROTEIN TOLB"/>
    <property type="match status" value="1"/>
</dbReference>
<dbReference type="NCBIfam" id="TIGR04275">
    <property type="entry name" value="beta_prop_Msarc"/>
    <property type="match status" value="5"/>
</dbReference>
<dbReference type="FunFam" id="2.60.40.10:FF:000270">
    <property type="entry name" value="Cell surface protein"/>
    <property type="match status" value="2"/>
</dbReference>
<dbReference type="RefSeq" id="WP_095644018.1">
    <property type="nucleotide sequence ID" value="NZ_LMVP01000118.1"/>
</dbReference>
<dbReference type="InterPro" id="IPR000601">
    <property type="entry name" value="PKD_dom"/>
</dbReference>
<dbReference type="SUPFAM" id="SSF69304">
    <property type="entry name" value="Tricorn protease N-terminal domain"/>
    <property type="match status" value="1"/>
</dbReference>
<dbReference type="EMBL" id="LMVP01000118">
    <property type="protein sequence ID" value="PAV13154.1"/>
    <property type="molecule type" value="Genomic_DNA"/>
</dbReference>
<dbReference type="AlphaFoldDB" id="A0A2A2HV84"/>
<dbReference type="PANTHER" id="PTHR36842">
    <property type="entry name" value="PROTEIN TOLB HOMOLOG"/>
    <property type="match status" value="1"/>
</dbReference>
<dbReference type="CDD" id="cd00146">
    <property type="entry name" value="PKD"/>
    <property type="match status" value="2"/>
</dbReference>
<proteinExistence type="predicted"/>
<feature type="domain" description="PKD" evidence="1">
    <location>
        <begin position="448"/>
        <end position="531"/>
    </location>
</feature>
<evidence type="ECO:0000259" key="1">
    <source>
        <dbReference type="PROSITE" id="PS50093"/>
    </source>
</evidence>
<accession>A0A2A2HV84</accession>
<keyword evidence="3" id="KW-1185">Reference proteome</keyword>
<dbReference type="SMART" id="SM00089">
    <property type="entry name" value="PKD"/>
    <property type="match status" value="2"/>
</dbReference>
<organism evidence="2 3">
    <name type="scientific">Methanosarcina spelaei</name>
    <dbReference type="NCBI Taxonomy" id="1036679"/>
    <lineage>
        <taxon>Archaea</taxon>
        <taxon>Methanobacteriati</taxon>
        <taxon>Methanobacteriota</taxon>
        <taxon>Stenosarchaea group</taxon>
        <taxon>Methanomicrobia</taxon>
        <taxon>Methanosarcinales</taxon>
        <taxon>Methanosarcinaceae</taxon>
        <taxon>Methanosarcina</taxon>
    </lineage>
</organism>
<dbReference type="InterPro" id="IPR022409">
    <property type="entry name" value="PKD/Chitinase_dom"/>
</dbReference>
<protein>
    <recommendedName>
        <fullName evidence="1">PKD domain-containing protein</fullName>
    </recommendedName>
</protein>
<evidence type="ECO:0000313" key="2">
    <source>
        <dbReference type="EMBL" id="PAV13154.1"/>
    </source>
</evidence>
<sequence length="539" mass="60281">MENKQKLFSVALVSVATILFLILISSTALATTLENPSLTINKTRITTSGSAEYPEIYGDNIVWQDNRSGNWDIYMYNISTKKEIQITTNKSAQTDPVVYGDKIVWLDMRNGENTDEFLYGGQDVYMYDLSTKKETRITGSTFEISPDFSAALDIYDNRVMWGTGHGFTIYDLSTKKENYTETTYGTYYPAFYGNWVVYRNEMSLGEGGDIYACDLSAKKETEIINNSVAGRPAIYGDRVVWTDARSSEDWPYENWDIYMYNLSTQKETQITTNGSAGDPVIYGDKILWVDGRSGSWEIYMYNITTHTETHTTNTSSSVGTIYGDKVVWANWQNEKTDIYMGTLISSNLPTAAFSASPILGKAPLKVSFTDKSMGLPIKWQWNFGDGTTSTKQKPNHKYNKVGNYTVTKQNPTHKYSKVGSYTVRLTATNSAGSNTAIKTDYIKVITKPIAVFSASPMSGKAPLTVAFTDISTGIPDKWKWNFGDGTISREKNPKHQYLQEGNYKITLTVSNMAGSSTVTKTNYIKVTTNTRPGICSESK</sequence>
<dbReference type="PROSITE" id="PS50093">
    <property type="entry name" value="PKD"/>
    <property type="match status" value="2"/>
</dbReference>
<dbReference type="OrthoDB" id="146042at2157"/>
<reference evidence="2 3" key="1">
    <citation type="journal article" date="2017" name="BMC Genomics">
        <title>Genomic analysis of methanogenic archaea reveals a shift towards energy conservation.</title>
        <authorList>
            <person name="Gilmore S.P."/>
            <person name="Henske J.K."/>
            <person name="Sexton J.A."/>
            <person name="Solomon K.V."/>
            <person name="Seppala S."/>
            <person name="Yoo J.I."/>
            <person name="Huyett L.M."/>
            <person name="Pressman A."/>
            <person name="Cogan J.Z."/>
            <person name="Kivenson V."/>
            <person name="Peng X."/>
            <person name="Tan Y."/>
            <person name="Valentine D.L."/>
            <person name="O'Malley M.A."/>
        </authorList>
    </citation>
    <scope>NUCLEOTIDE SEQUENCE [LARGE SCALE GENOMIC DNA]</scope>
    <source>
        <strain evidence="2 3">MC-15</strain>
    </source>
</reference>
<dbReference type="InterPro" id="IPR035986">
    <property type="entry name" value="PKD_dom_sf"/>
</dbReference>
<dbReference type="SUPFAM" id="SSF49299">
    <property type="entry name" value="PKD domain"/>
    <property type="match status" value="3"/>
</dbReference>
<dbReference type="Gene3D" id="2.60.40.10">
    <property type="entry name" value="Immunoglobulins"/>
    <property type="match status" value="3"/>
</dbReference>
<name>A0A2A2HV84_9EURY</name>
<feature type="domain" description="PKD" evidence="1">
    <location>
        <begin position="349"/>
        <end position="449"/>
    </location>
</feature>
<comment type="caution">
    <text evidence="2">The sequence shown here is derived from an EMBL/GenBank/DDBJ whole genome shotgun (WGS) entry which is preliminary data.</text>
</comment>
<dbReference type="Proteomes" id="UP000218164">
    <property type="component" value="Unassembled WGS sequence"/>
</dbReference>
<dbReference type="InterPro" id="IPR011042">
    <property type="entry name" value="6-blade_b-propeller_TolB-like"/>
</dbReference>
<dbReference type="Gene3D" id="2.120.10.30">
    <property type="entry name" value="TolB, C-terminal domain"/>
    <property type="match status" value="2"/>
</dbReference>
<dbReference type="InterPro" id="IPR013783">
    <property type="entry name" value="Ig-like_fold"/>
</dbReference>
<dbReference type="InterPro" id="IPR027618">
    <property type="entry name" value="Beta_prop_Msarc"/>
</dbReference>
<gene>
    <name evidence="2" type="ORF">ASJ81_18665</name>
</gene>
<dbReference type="Pfam" id="PF00801">
    <property type="entry name" value="PKD"/>
    <property type="match status" value="1"/>
</dbReference>
<dbReference type="Pfam" id="PF18911">
    <property type="entry name" value="PKD_4"/>
    <property type="match status" value="2"/>
</dbReference>
<evidence type="ECO:0000313" key="3">
    <source>
        <dbReference type="Proteomes" id="UP000218164"/>
    </source>
</evidence>